<dbReference type="SUPFAM" id="SSF48498">
    <property type="entry name" value="Tetracyclin repressor-like, C-terminal domain"/>
    <property type="match status" value="1"/>
</dbReference>
<dbReference type="InterPro" id="IPR050109">
    <property type="entry name" value="HTH-type_TetR-like_transc_reg"/>
</dbReference>
<evidence type="ECO:0000259" key="5">
    <source>
        <dbReference type="PROSITE" id="PS50977"/>
    </source>
</evidence>
<dbReference type="RefSeq" id="WP_146436838.1">
    <property type="nucleotide sequence ID" value="NZ_VIGV01000008.1"/>
</dbReference>
<dbReference type="Gene3D" id="1.10.10.60">
    <property type="entry name" value="Homeodomain-like"/>
    <property type="match status" value="1"/>
</dbReference>
<sequence length="223" mass="23922">MHQITPRRGRPPSITREQIVERALLVLDEAGVDGLTMKSLAGDLGVTTMSLYRHVDDKEHLLALALDAIAEPFAAIDFPTEPRECIRLAMTTLYEALTAHPWVPEALIRPQRIGRGALLLTDAVMGAAYRLTGDRAAALAAYRALWSLTLGSVLSHLRQRAEGTPLTHERMDEIVGTMPGDAVPNLRASAELDAAPATVDDFAASLAALMTGLFGPEPPSPSA</sequence>
<dbReference type="SUPFAM" id="SSF46689">
    <property type="entry name" value="Homeodomain-like"/>
    <property type="match status" value="1"/>
</dbReference>
<evidence type="ECO:0000256" key="1">
    <source>
        <dbReference type="ARBA" id="ARBA00023015"/>
    </source>
</evidence>
<dbReference type="Proteomes" id="UP000319792">
    <property type="component" value="Unassembled WGS sequence"/>
</dbReference>
<evidence type="ECO:0000256" key="3">
    <source>
        <dbReference type="ARBA" id="ARBA00023163"/>
    </source>
</evidence>
<proteinExistence type="predicted"/>
<comment type="caution">
    <text evidence="6">The sequence shown here is derived from an EMBL/GenBank/DDBJ whole genome shotgun (WGS) entry which is preliminary data.</text>
</comment>
<feature type="DNA-binding region" description="H-T-H motif" evidence="4">
    <location>
        <begin position="36"/>
        <end position="55"/>
    </location>
</feature>
<keyword evidence="2 4" id="KW-0238">DNA-binding</keyword>
<reference evidence="6 7" key="2">
    <citation type="submission" date="2019-08" db="EMBL/GenBank/DDBJ databases">
        <title>Tsukamurella conjunctivitidis sp. nov., Tsukamurella assacharolytica sp. nov. and Tsukamurella sputae sp. nov. isolated from patients with conjunctivitis, bacteraemia (lymphoma) and respiratory infection (sputum) in Hong Kong.</title>
        <authorList>
            <person name="Fok K.M.N."/>
            <person name="Fong J.Y.H."/>
        </authorList>
    </citation>
    <scope>NUCLEOTIDE SEQUENCE [LARGE SCALE GENOMIC DNA]</scope>
    <source>
        <strain evidence="6 7">HKU70</strain>
    </source>
</reference>
<organism evidence="6 7">
    <name type="scientific">Tsukamurella sputi</name>
    <dbReference type="NCBI Taxonomy" id="2591848"/>
    <lineage>
        <taxon>Bacteria</taxon>
        <taxon>Bacillati</taxon>
        <taxon>Actinomycetota</taxon>
        <taxon>Actinomycetes</taxon>
        <taxon>Mycobacteriales</taxon>
        <taxon>Tsukamurellaceae</taxon>
        <taxon>Tsukamurella</taxon>
    </lineage>
</organism>
<evidence type="ECO:0000256" key="2">
    <source>
        <dbReference type="ARBA" id="ARBA00023125"/>
    </source>
</evidence>
<keyword evidence="1" id="KW-0805">Transcription regulation</keyword>
<gene>
    <name evidence="6" type="ORF">FK268_18715</name>
</gene>
<evidence type="ECO:0000313" key="6">
    <source>
        <dbReference type="EMBL" id="TWS22498.1"/>
    </source>
</evidence>
<reference evidence="6 7" key="1">
    <citation type="submission" date="2019-06" db="EMBL/GenBank/DDBJ databases">
        <authorList>
            <person name="Teng J.L.L."/>
            <person name="Lee H.H."/>
            <person name="Lau S.K.P."/>
            <person name="Woo P.C.Y."/>
        </authorList>
    </citation>
    <scope>NUCLEOTIDE SEQUENCE [LARGE SCALE GENOMIC DNA]</scope>
    <source>
        <strain evidence="6 7">HKU70</strain>
    </source>
</reference>
<protein>
    <submittedName>
        <fullName evidence="6">TetR family transcriptional regulator</fullName>
    </submittedName>
</protein>
<dbReference type="Gene3D" id="1.10.357.10">
    <property type="entry name" value="Tetracycline Repressor, domain 2"/>
    <property type="match status" value="1"/>
</dbReference>
<name>A0A5C5RIE3_9ACTN</name>
<evidence type="ECO:0000256" key="4">
    <source>
        <dbReference type="PROSITE-ProRule" id="PRU00335"/>
    </source>
</evidence>
<evidence type="ECO:0000313" key="7">
    <source>
        <dbReference type="Proteomes" id="UP000319792"/>
    </source>
</evidence>
<keyword evidence="7" id="KW-1185">Reference proteome</keyword>
<dbReference type="InterPro" id="IPR001647">
    <property type="entry name" value="HTH_TetR"/>
</dbReference>
<dbReference type="InterPro" id="IPR036271">
    <property type="entry name" value="Tet_transcr_reg_TetR-rel_C_sf"/>
</dbReference>
<dbReference type="GO" id="GO:0000976">
    <property type="term" value="F:transcription cis-regulatory region binding"/>
    <property type="evidence" value="ECO:0007669"/>
    <property type="project" value="TreeGrafter"/>
</dbReference>
<dbReference type="PROSITE" id="PS50977">
    <property type="entry name" value="HTH_TETR_2"/>
    <property type="match status" value="1"/>
</dbReference>
<dbReference type="EMBL" id="VIGV01000008">
    <property type="protein sequence ID" value="TWS22498.1"/>
    <property type="molecule type" value="Genomic_DNA"/>
</dbReference>
<keyword evidence="3" id="KW-0804">Transcription</keyword>
<dbReference type="GO" id="GO:0003700">
    <property type="term" value="F:DNA-binding transcription factor activity"/>
    <property type="evidence" value="ECO:0007669"/>
    <property type="project" value="TreeGrafter"/>
</dbReference>
<dbReference type="PANTHER" id="PTHR30055">
    <property type="entry name" value="HTH-TYPE TRANSCRIPTIONAL REGULATOR RUTR"/>
    <property type="match status" value="1"/>
</dbReference>
<feature type="domain" description="HTH tetR-type" evidence="5">
    <location>
        <begin position="13"/>
        <end position="73"/>
    </location>
</feature>
<dbReference type="OrthoDB" id="3614211at2"/>
<dbReference type="PANTHER" id="PTHR30055:SF234">
    <property type="entry name" value="HTH-TYPE TRANSCRIPTIONAL REGULATOR BETI"/>
    <property type="match status" value="1"/>
</dbReference>
<dbReference type="AlphaFoldDB" id="A0A5C5RIE3"/>
<accession>A0A5C5RIE3</accession>
<dbReference type="InterPro" id="IPR009057">
    <property type="entry name" value="Homeodomain-like_sf"/>
</dbReference>